<dbReference type="Proteomes" id="UP000270819">
    <property type="component" value="Segment"/>
</dbReference>
<proteinExistence type="predicted"/>
<reference evidence="2" key="1">
    <citation type="submission" date="2017-11" db="EMBL/GenBank/DDBJ databases">
        <authorList>
            <person name="Zhao X."/>
        </authorList>
    </citation>
    <scope>NUCLEOTIDE SEQUENCE [LARGE SCALE GENOMIC DNA]</scope>
</reference>
<evidence type="ECO:0000313" key="2">
    <source>
        <dbReference type="Proteomes" id="UP000270819"/>
    </source>
</evidence>
<dbReference type="EMBL" id="MG589384">
    <property type="protein sequence ID" value="AYD79625.1"/>
    <property type="molecule type" value="Genomic_DNA"/>
</dbReference>
<evidence type="ECO:0000313" key="1">
    <source>
        <dbReference type="EMBL" id="AYD79625.1"/>
    </source>
</evidence>
<name>A0A386K4B7_9CAUD</name>
<protein>
    <submittedName>
        <fullName evidence="1">Uncharacterized protein</fullName>
    </submittedName>
</protein>
<gene>
    <name evidence="1" type="ORF">LINGLNFE_00143</name>
</gene>
<organism evidence="1 2">
    <name type="scientific">Enterobacter phage phi63_307</name>
    <dbReference type="NCBI Taxonomy" id="2340711"/>
    <lineage>
        <taxon>Viruses</taxon>
        <taxon>Duplodnaviria</taxon>
        <taxon>Heunggongvirae</taxon>
        <taxon>Uroviricota</taxon>
        <taxon>Caudoviricetes</taxon>
        <taxon>Andersonviridae</taxon>
        <taxon>Ounavirinae</taxon>
        <taxon>Kolesnikvirus</taxon>
        <taxon>Kolesnikvirus Ea214</taxon>
    </lineage>
</organism>
<sequence>MIRLPDDISAHGRGEGGRYLAVSFSMHKFKMKNPSRPSMHKSKMIFLARPYARF</sequence>
<accession>A0A386K4B7</accession>